<dbReference type="InterPro" id="IPR036249">
    <property type="entry name" value="Thioredoxin-like_sf"/>
</dbReference>
<keyword evidence="3" id="KW-1185">Reference proteome</keyword>
<dbReference type="PROSITE" id="PS51257">
    <property type="entry name" value="PROKAR_LIPOPROTEIN"/>
    <property type="match status" value="1"/>
</dbReference>
<evidence type="ECO:0000313" key="2">
    <source>
        <dbReference type="EMBL" id="NER18430.1"/>
    </source>
</evidence>
<evidence type="ECO:0000313" key="3">
    <source>
        <dbReference type="Proteomes" id="UP000474296"/>
    </source>
</evidence>
<dbReference type="GO" id="GO:0016491">
    <property type="term" value="F:oxidoreductase activity"/>
    <property type="evidence" value="ECO:0007669"/>
    <property type="project" value="InterPro"/>
</dbReference>
<dbReference type="AlphaFoldDB" id="A0A6M0CXG9"/>
<reference evidence="2 3" key="1">
    <citation type="submission" date="2020-01" db="EMBL/GenBank/DDBJ databases">
        <title>Spongiivirga citrea KCTC 32990T.</title>
        <authorList>
            <person name="Wang G."/>
        </authorList>
    </citation>
    <scope>NUCLEOTIDE SEQUENCE [LARGE SCALE GENOMIC DNA]</scope>
    <source>
        <strain evidence="2 3">KCTC 32990</strain>
    </source>
</reference>
<dbReference type="InterPro" id="IPR013766">
    <property type="entry name" value="Thioredoxin_domain"/>
</dbReference>
<dbReference type="InterPro" id="IPR050553">
    <property type="entry name" value="Thioredoxin_ResA/DsbE_sf"/>
</dbReference>
<gene>
    <name evidence="2" type="ORF">GWK10_14500</name>
</gene>
<dbReference type="GO" id="GO:0016209">
    <property type="term" value="F:antioxidant activity"/>
    <property type="evidence" value="ECO:0007669"/>
    <property type="project" value="InterPro"/>
</dbReference>
<dbReference type="SUPFAM" id="SSF52833">
    <property type="entry name" value="Thioredoxin-like"/>
    <property type="match status" value="1"/>
</dbReference>
<evidence type="ECO:0000259" key="1">
    <source>
        <dbReference type="PROSITE" id="PS51352"/>
    </source>
</evidence>
<dbReference type="PANTHER" id="PTHR42852">
    <property type="entry name" value="THIOL:DISULFIDE INTERCHANGE PROTEIN DSBE"/>
    <property type="match status" value="1"/>
</dbReference>
<dbReference type="Gene3D" id="3.40.30.10">
    <property type="entry name" value="Glutaredoxin"/>
    <property type="match status" value="1"/>
</dbReference>
<dbReference type="PANTHER" id="PTHR42852:SF13">
    <property type="entry name" value="PROTEIN DIPZ"/>
    <property type="match status" value="1"/>
</dbReference>
<comment type="caution">
    <text evidence="2">The sequence shown here is derived from an EMBL/GenBank/DDBJ whole genome shotgun (WGS) entry which is preliminary data.</text>
</comment>
<accession>A0A6M0CXG9</accession>
<organism evidence="2 3">
    <name type="scientific">Spongiivirga citrea</name>
    <dbReference type="NCBI Taxonomy" id="1481457"/>
    <lineage>
        <taxon>Bacteria</taxon>
        <taxon>Pseudomonadati</taxon>
        <taxon>Bacteroidota</taxon>
        <taxon>Flavobacteriia</taxon>
        <taxon>Flavobacteriales</taxon>
        <taxon>Flavobacteriaceae</taxon>
        <taxon>Spongiivirga</taxon>
    </lineage>
</organism>
<proteinExistence type="predicted"/>
<dbReference type="Proteomes" id="UP000474296">
    <property type="component" value="Unassembled WGS sequence"/>
</dbReference>
<feature type="domain" description="Thioredoxin" evidence="1">
    <location>
        <begin position="21"/>
        <end position="181"/>
    </location>
</feature>
<sequence length="181" mass="21145">MHRFIPFLLLIVVSSCKEKKEEISSSAPQIPESTTTVFKSASQTIPFYTYDEFEEQLHKKDDKTYIVNFWATWCKPCVKELPAFEKLNANYNDKSVEVILVSMDFKQHIETKVVPFVDANKIKSEVVVLDDAKSHKWIPKVSEEWSGAIPATVIYNKDTRKFYERSFTYEELETEVQQFLN</sequence>
<name>A0A6M0CXG9_9FLAO</name>
<dbReference type="PROSITE" id="PS51352">
    <property type="entry name" value="THIOREDOXIN_2"/>
    <property type="match status" value="1"/>
</dbReference>
<dbReference type="Pfam" id="PF00578">
    <property type="entry name" value="AhpC-TSA"/>
    <property type="match status" value="1"/>
</dbReference>
<dbReference type="RefSeq" id="WP_164033095.1">
    <property type="nucleotide sequence ID" value="NZ_JAABOQ010000005.1"/>
</dbReference>
<dbReference type="CDD" id="cd02966">
    <property type="entry name" value="TlpA_like_family"/>
    <property type="match status" value="1"/>
</dbReference>
<dbReference type="InterPro" id="IPR000866">
    <property type="entry name" value="AhpC/TSA"/>
</dbReference>
<dbReference type="EMBL" id="JAABOQ010000005">
    <property type="protein sequence ID" value="NER18430.1"/>
    <property type="molecule type" value="Genomic_DNA"/>
</dbReference>
<protein>
    <submittedName>
        <fullName evidence="2">Redoxin domain-containing protein</fullName>
    </submittedName>
</protein>